<evidence type="ECO:0000313" key="2">
    <source>
        <dbReference type="Proteomes" id="UP000765509"/>
    </source>
</evidence>
<protein>
    <submittedName>
        <fullName evidence="1">Uncharacterized protein</fullName>
    </submittedName>
</protein>
<evidence type="ECO:0000313" key="1">
    <source>
        <dbReference type="EMBL" id="MBW0494584.1"/>
    </source>
</evidence>
<proteinExistence type="predicted"/>
<dbReference type="AlphaFoldDB" id="A0A9Q3D0L1"/>
<dbReference type="OrthoDB" id="2507171at2759"/>
<accession>A0A9Q3D0L1</accession>
<keyword evidence="2" id="KW-1185">Reference proteome</keyword>
<comment type="caution">
    <text evidence="1">The sequence shown here is derived from an EMBL/GenBank/DDBJ whole genome shotgun (WGS) entry which is preliminary data.</text>
</comment>
<sequence length="131" mass="15425">MTILYKDENIHNNVDGLGIWPLPHNFDNPTYLPEEASPQNPIEVIGFTDMHTTFFEEVRYTYTQDKDCRILCQLLTKDCKEHFLIHAFDKVWKESYDEGGFHLLDGTIYHRTKHTFVMTDVGRSLFNLVLE</sequence>
<dbReference type="Proteomes" id="UP000765509">
    <property type="component" value="Unassembled WGS sequence"/>
</dbReference>
<gene>
    <name evidence="1" type="ORF">O181_034299</name>
</gene>
<dbReference type="EMBL" id="AVOT02012648">
    <property type="protein sequence ID" value="MBW0494584.1"/>
    <property type="molecule type" value="Genomic_DNA"/>
</dbReference>
<name>A0A9Q3D0L1_9BASI</name>
<organism evidence="1 2">
    <name type="scientific">Austropuccinia psidii MF-1</name>
    <dbReference type="NCBI Taxonomy" id="1389203"/>
    <lineage>
        <taxon>Eukaryota</taxon>
        <taxon>Fungi</taxon>
        <taxon>Dikarya</taxon>
        <taxon>Basidiomycota</taxon>
        <taxon>Pucciniomycotina</taxon>
        <taxon>Pucciniomycetes</taxon>
        <taxon>Pucciniales</taxon>
        <taxon>Sphaerophragmiaceae</taxon>
        <taxon>Austropuccinia</taxon>
    </lineage>
</organism>
<reference evidence="1" key="1">
    <citation type="submission" date="2021-03" db="EMBL/GenBank/DDBJ databases">
        <title>Draft genome sequence of rust myrtle Austropuccinia psidii MF-1, a brazilian biotype.</title>
        <authorList>
            <person name="Quecine M.C."/>
            <person name="Pachon D.M.R."/>
            <person name="Bonatelli M.L."/>
            <person name="Correr F.H."/>
            <person name="Franceschini L.M."/>
            <person name="Leite T.F."/>
            <person name="Margarido G.R.A."/>
            <person name="Almeida C.A."/>
            <person name="Ferrarezi J.A."/>
            <person name="Labate C.A."/>
        </authorList>
    </citation>
    <scope>NUCLEOTIDE SEQUENCE</scope>
    <source>
        <strain evidence="1">MF-1</strain>
    </source>
</reference>